<dbReference type="Proteomes" id="UP001595947">
    <property type="component" value="Unassembled WGS sequence"/>
</dbReference>
<comment type="caution">
    <text evidence="1">The sequence shown here is derived from an EMBL/GenBank/DDBJ whole genome shotgun (WGS) entry which is preliminary data.</text>
</comment>
<organism evidence="1 2">
    <name type="scientific">Actinomycetospora atypica</name>
    <dbReference type="NCBI Taxonomy" id="1290095"/>
    <lineage>
        <taxon>Bacteria</taxon>
        <taxon>Bacillati</taxon>
        <taxon>Actinomycetota</taxon>
        <taxon>Actinomycetes</taxon>
        <taxon>Pseudonocardiales</taxon>
        <taxon>Pseudonocardiaceae</taxon>
        <taxon>Actinomycetospora</taxon>
    </lineage>
</organism>
<dbReference type="RefSeq" id="WP_378039624.1">
    <property type="nucleotide sequence ID" value="NZ_JBHSIV010000071.1"/>
</dbReference>
<protein>
    <submittedName>
        <fullName evidence="1">Uncharacterized protein</fullName>
    </submittedName>
</protein>
<evidence type="ECO:0000313" key="2">
    <source>
        <dbReference type="Proteomes" id="UP001595947"/>
    </source>
</evidence>
<dbReference type="EMBL" id="JBHSIV010000071">
    <property type="protein sequence ID" value="MFC5066317.1"/>
    <property type="molecule type" value="Genomic_DNA"/>
</dbReference>
<reference evidence="2" key="1">
    <citation type="journal article" date="2019" name="Int. J. Syst. Evol. Microbiol.">
        <title>The Global Catalogue of Microorganisms (GCM) 10K type strain sequencing project: providing services to taxonomists for standard genome sequencing and annotation.</title>
        <authorList>
            <consortium name="The Broad Institute Genomics Platform"/>
            <consortium name="The Broad Institute Genome Sequencing Center for Infectious Disease"/>
            <person name="Wu L."/>
            <person name="Ma J."/>
        </authorList>
    </citation>
    <scope>NUCLEOTIDE SEQUENCE [LARGE SCALE GENOMIC DNA]</scope>
    <source>
        <strain evidence="2">CGMCC 4.7093</strain>
    </source>
</reference>
<keyword evidence="2" id="KW-1185">Reference proteome</keyword>
<accession>A0ABV9YWX3</accession>
<name>A0ABV9YWX3_9PSEU</name>
<gene>
    <name evidence="1" type="ORF">ACFPBZ_29205</name>
</gene>
<proteinExistence type="predicted"/>
<evidence type="ECO:0000313" key="1">
    <source>
        <dbReference type="EMBL" id="MFC5066317.1"/>
    </source>
</evidence>
<sequence>MLEARHRGGFETEARHLELRAETADVVEVLLEPVLDRFPELLRVAPVGDAERQIERVGR</sequence>